<protein>
    <recommendedName>
        <fullName evidence="3">Transposase</fullName>
    </recommendedName>
</protein>
<organism evidence="1 2">
    <name type="scientific">Streptomyces marokkonensis</name>
    <dbReference type="NCBI Taxonomy" id="324855"/>
    <lineage>
        <taxon>Bacteria</taxon>
        <taxon>Bacillati</taxon>
        <taxon>Actinomycetota</taxon>
        <taxon>Actinomycetes</taxon>
        <taxon>Kitasatosporales</taxon>
        <taxon>Streptomycetaceae</taxon>
        <taxon>Streptomyces</taxon>
    </lineage>
</organism>
<gene>
    <name evidence="1" type="ORF">GCM10022384_02030</name>
</gene>
<name>A0ABP7NS40_9ACTN</name>
<sequence length="67" mass="8008">MERWFAELTQKKLKRGVHRSVQALERDIRSWLADWNEHPRPFVWTKTADEILDKVAAYCRQISDSGH</sequence>
<evidence type="ECO:0000313" key="2">
    <source>
        <dbReference type="Proteomes" id="UP001500034"/>
    </source>
</evidence>
<evidence type="ECO:0000313" key="1">
    <source>
        <dbReference type="EMBL" id="GAA3951976.1"/>
    </source>
</evidence>
<dbReference type="EMBL" id="BAABCQ010000002">
    <property type="protein sequence ID" value="GAA3951976.1"/>
    <property type="molecule type" value="Genomic_DNA"/>
</dbReference>
<proteinExistence type="predicted"/>
<evidence type="ECO:0008006" key="3">
    <source>
        <dbReference type="Google" id="ProtNLM"/>
    </source>
</evidence>
<dbReference type="Proteomes" id="UP001500034">
    <property type="component" value="Unassembled WGS sequence"/>
</dbReference>
<reference evidence="2" key="1">
    <citation type="journal article" date="2019" name="Int. J. Syst. Evol. Microbiol.">
        <title>The Global Catalogue of Microorganisms (GCM) 10K type strain sequencing project: providing services to taxonomists for standard genome sequencing and annotation.</title>
        <authorList>
            <consortium name="The Broad Institute Genomics Platform"/>
            <consortium name="The Broad Institute Genome Sequencing Center for Infectious Disease"/>
            <person name="Wu L."/>
            <person name="Ma J."/>
        </authorList>
    </citation>
    <scope>NUCLEOTIDE SEQUENCE [LARGE SCALE GENOMIC DNA]</scope>
    <source>
        <strain evidence="2">JCM 17027</strain>
    </source>
</reference>
<comment type="caution">
    <text evidence="1">The sequence shown here is derived from an EMBL/GenBank/DDBJ whole genome shotgun (WGS) entry which is preliminary data.</text>
</comment>
<keyword evidence="2" id="KW-1185">Reference proteome</keyword>
<accession>A0ABP7NS40</accession>